<dbReference type="Proteomes" id="UP001152797">
    <property type="component" value="Unassembled WGS sequence"/>
</dbReference>
<comment type="caution">
    <text evidence="11">The sequence shown here is derived from an EMBL/GenBank/DDBJ whole genome shotgun (WGS) entry which is preliminary data.</text>
</comment>
<keyword evidence="13" id="KW-1185">Reference proteome</keyword>
<protein>
    <recommendedName>
        <fullName evidence="1">non-specific serine/threonine protein kinase</fullName>
        <ecNumber evidence="1">2.7.11.1</ecNumber>
    </recommendedName>
</protein>
<evidence type="ECO:0000256" key="2">
    <source>
        <dbReference type="ARBA" id="ARBA00022527"/>
    </source>
</evidence>
<evidence type="ECO:0000256" key="9">
    <source>
        <dbReference type="PROSITE-ProRule" id="PRU10141"/>
    </source>
</evidence>
<dbReference type="GO" id="GO:0004674">
    <property type="term" value="F:protein serine/threonine kinase activity"/>
    <property type="evidence" value="ECO:0007669"/>
    <property type="project" value="UniProtKB-KW"/>
</dbReference>
<evidence type="ECO:0000256" key="4">
    <source>
        <dbReference type="ARBA" id="ARBA00022741"/>
    </source>
</evidence>
<evidence type="ECO:0000313" key="12">
    <source>
        <dbReference type="EMBL" id="CAL1165859.1"/>
    </source>
</evidence>
<gene>
    <name evidence="11" type="ORF">C1SCF055_LOCUS37543</name>
</gene>
<evidence type="ECO:0000313" key="11">
    <source>
        <dbReference type="EMBL" id="CAI4012484.1"/>
    </source>
</evidence>
<dbReference type="EC" id="2.7.11.1" evidence="1"/>
<dbReference type="InterPro" id="IPR017441">
    <property type="entry name" value="Protein_kinase_ATP_BS"/>
</dbReference>
<dbReference type="SMART" id="SM00220">
    <property type="entry name" value="S_TKc"/>
    <property type="match status" value="1"/>
</dbReference>
<dbReference type="SUPFAM" id="SSF56112">
    <property type="entry name" value="Protein kinase-like (PK-like)"/>
    <property type="match status" value="1"/>
</dbReference>
<dbReference type="InterPro" id="IPR000719">
    <property type="entry name" value="Prot_kinase_dom"/>
</dbReference>
<organism evidence="11">
    <name type="scientific">Cladocopium goreaui</name>
    <dbReference type="NCBI Taxonomy" id="2562237"/>
    <lineage>
        <taxon>Eukaryota</taxon>
        <taxon>Sar</taxon>
        <taxon>Alveolata</taxon>
        <taxon>Dinophyceae</taxon>
        <taxon>Suessiales</taxon>
        <taxon>Symbiodiniaceae</taxon>
        <taxon>Cladocopium</taxon>
    </lineage>
</organism>
<dbReference type="PROSITE" id="PS00107">
    <property type="entry name" value="PROTEIN_KINASE_ATP"/>
    <property type="match status" value="1"/>
</dbReference>
<evidence type="ECO:0000256" key="8">
    <source>
        <dbReference type="ARBA" id="ARBA00048679"/>
    </source>
</evidence>
<dbReference type="InterPro" id="IPR011009">
    <property type="entry name" value="Kinase-like_dom_sf"/>
</dbReference>
<keyword evidence="4 9" id="KW-0547">Nucleotide-binding</keyword>
<keyword evidence="5" id="KW-0418">Kinase</keyword>
<proteinExistence type="predicted"/>
<evidence type="ECO:0000256" key="1">
    <source>
        <dbReference type="ARBA" id="ARBA00012513"/>
    </source>
</evidence>
<evidence type="ECO:0000256" key="5">
    <source>
        <dbReference type="ARBA" id="ARBA00022777"/>
    </source>
</evidence>
<dbReference type="EMBL" id="CAMXCT030005490">
    <property type="protein sequence ID" value="CAL4799796.1"/>
    <property type="molecule type" value="Genomic_DNA"/>
</dbReference>
<keyword evidence="2" id="KW-0723">Serine/threonine-protein kinase</keyword>
<dbReference type="GO" id="GO:0005524">
    <property type="term" value="F:ATP binding"/>
    <property type="evidence" value="ECO:0007669"/>
    <property type="project" value="UniProtKB-UniRule"/>
</dbReference>
<feature type="non-terminal residue" evidence="11">
    <location>
        <position position="338"/>
    </location>
</feature>
<dbReference type="Gene3D" id="1.10.510.10">
    <property type="entry name" value="Transferase(Phosphotransferase) domain 1"/>
    <property type="match status" value="1"/>
</dbReference>
<name>A0A9P1DNZ0_9DINO</name>
<dbReference type="Pfam" id="PF00069">
    <property type="entry name" value="Pkinase"/>
    <property type="match status" value="1"/>
</dbReference>
<dbReference type="InterPro" id="IPR050236">
    <property type="entry name" value="Ser_Thr_kinase_AGC"/>
</dbReference>
<dbReference type="EMBL" id="CAMXCT020005490">
    <property type="protein sequence ID" value="CAL1165859.1"/>
    <property type="molecule type" value="Genomic_DNA"/>
</dbReference>
<dbReference type="PROSITE" id="PS50011">
    <property type="entry name" value="PROTEIN_KINASE_DOM"/>
    <property type="match status" value="1"/>
</dbReference>
<dbReference type="Gene3D" id="3.30.200.20">
    <property type="entry name" value="Phosphorylase Kinase, domain 1"/>
    <property type="match status" value="1"/>
</dbReference>
<evidence type="ECO:0000259" key="10">
    <source>
        <dbReference type="PROSITE" id="PS50011"/>
    </source>
</evidence>
<keyword evidence="3" id="KW-0808">Transferase</keyword>
<comment type="catalytic activity">
    <reaction evidence="8">
        <text>L-seryl-[protein] + ATP = O-phospho-L-seryl-[protein] + ADP + H(+)</text>
        <dbReference type="Rhea" id="RHEA:17989"/>
        <dbReference type="Rhea" id="RHEA-COMP:9863"/>
        <dbReference type="Rhea" id="RHEA-COMP:11604"/>
        <dbReference type="ChEBI" id="CHEBI:15378"/>
        <dbReference type="ChEBI" id="CHEBI:29999"/>
        <dbReference type="ChEBI" id="CHEBI:30616"/>
        <dbReference type="ChEBI" id="CHEBI:83421"/>
        <dbReference type="ChEBI" id="CHEBI:456216"/>
        <dbReference type="EC" id="2.7.11.1"/>
    </reaction>
</comment>
<reference evidence="12" key="2">
    <citation type="submission" date="2024-04" db="EMBL/GenBank/DDBJ databases">
        <authorList>
            <person name="Chen Y."/>
            <person name="Shah S."/>
            <person name="Dougan E. K."/>
            <person name="Thang M."/>
            <person name="Chan C."/>
        </authorList>
    </citation>
    <scope>NUCLEOTIDE SEQUENCE [LARGE SCALE GENOMIC DNA]</scope>
</reference>
<accession>A0A9P1DNZ0</accession>
<evidence type="ECO:0000256" key="6">
    <source>
        <dbReference type="ARBA" id="ARBA00022840"/>
    </source>
</evidence>
<reference evidence="11" key="1">
    <citation type="submission" date="2022-10" db="EMBL/GenBank/DDBJ databases">
        <authorList>
            <person name="Chen Y."/>
            <person name="Dougan E. K."/>
            <person name="Chan C."/>
            <person name="Rhodes N."/>
            <person name="Thang M."/>
        </authorList>
    </citation>
    <scope>NUCLEOTIDE SEQUENCE</scope>
</reference>
<dbReference type="EMBL" id="CAMXCT010005490">
    <property type="protein sequence ID" value="CAI4012484.1"/>
    <property type="molecule type" value="Genomic_DNA"/>
</dbReference>
<feature type="domain" description="Protein kinase" evidence="10">
    <location>
        <begin position="1"/>
        <end position="235"/>
    </location>
</feature>
<keyword evidence="6 9" id="KW-0067">ATP-binding</keyword>
<sequence>LSSINPLCPLGAVVVNIVKKRRKLEDHYILGDSLGEGQYGTVRAAVATVDQATVAVKTTSKCTFCMEVVRGFSSECDAEVQALFIVAWQNRRQVTKWEGLHCIAEAGPWLLRKDSVVKVGDLGAATMLVNNKVDANFTTWIATPEFCAPELLEARSNNSAIYGPEVADPALKDSGYFPFNGSDEELAREVRAGINSVAMPLDLSGQAIDFIKCLLQKEPSERLCGVDSVKRHSFLRGFAWGDEAVDSLPGMQSLDQGPPPAANVEVSMPWSGGSSELVQPKEIGFRVFEHIMLQSQSPATEAVGRLRSDRCTAVNLTGPNAPEKNLKENEARGFFTLC</sequence>
<evidence type="ECO:0000256" key="3">
    <source>
        <dbReference type="ARBA" id="ARBA00022679"/>
    </source>
</evidence>
<dbReference type="PANTHER" id="PTHR24356">
    <property type="entry name" value="SERINE/THREONINE-PROTEIN KINASE"/>
    <property type="match status" value="1"/>
</dbReference>
<comment type="catalytic activity">
    <reaction evidence="7">
        <text>L-threonyl-[protein] + ATP = O-phospho-L-threonyl-[protein] + ADP + H(+)</text>
        <dbReference type="Rhea" id="RHEA:46608"/>
        <dbReference type="Rhea" id="RHEA-COMP:11060"/>
        <dbReference type="Rhea" id="RHEA-COMP:11605"/>
        <dbReference type="ChEBI" id="CHEBI:15378"/>
        <dbReference type="ChEBI" id="CHEBI:30013"/>
        <dbReference type="ChEBI" id="CHEBI:30616"/>
        <dbReference type="ChEBI" id="CHEBI:61977"/>
        <dbReference type="ChEBI" id="CHEBI:456216"/>
        <dbReference type="EC" id="2.7.11.1"/>
    </reaction>
</comment>
<feature type="binding site" evidence="9">
    <location>
        <position position="57"/>
    </location>
    <ligand>
        <name>ATP</name>
        <dbReference type="ChEBI" id="CHEBI:30616"/>
    </ligand>
</feature>
<evidence type="ECO:0000256" key="7">
    <source>
        <dbReference type="ARBA" id="ARBA00047899"/>
    </source>
</evidence>
<dbReference type="AlphaFoldDB" id="A0A9P1DNZ0"/>
<feature type="non-terminal residue" evidence="11">
    <location>
        <position position="1"/>
    </location>
</feature>
<evidence type="ECO:0000313" key="13">
    <source>
        <dbReference type="Proteomes" id="UP001152797"/>
    </source>
</evidence>